<keyword evidence="2" id="KW-1185">Reference proteome</keyword>
<accession>A0A6F8PWQ6</accession>
<sequence length="102" mass="12001">MQQNIENAEYVAGRDIHNSILPRELPETEKQSLFYRATGISCTAKERVELEKLISDHDFTAKEIMMTRQAKVLVFDETSGQLKLKYNPFFKYFMYVLFVTVR</sequence>
<organism evidence="1 2">
    <name type="scientific">Thiosulfatimonas sediminis</name>
    <dbReference type="NCBI Taxonomy" id="2675054"/>
    <lineage>
        <taxon>Bacteria</taxon>
        <taxon>Pseudomonadati</taxon>
        <taxon>Pseudomonadota</taxon>
        <taxon>Gammaproteobacteria</taxon>
        <taxon>Thiotrichales</taxon>
        <taxon>Piscirickettsiaceae</taxon>
        <taxon>Thiosulfatimonas</taxon>
    </lineage>
</organism>
<reference evidence="2" key="1">
    <citation type="submission" date="2019-11" db="EMBL/GenBank/DDBJ databases">
        <title>Isolation and characterization of two novel species in the genus Thiomicrorhabdus.</title>
        <authorList>
            <person name="Mochizuki J."/>
            <person name="Kojima H."/>
            <person name="Fukui M."/>
        </authorList>
    </citation>
    <scope>NUCLEOTIDE SEQUENCE [LARGE SCALE GENOMIC DNA]</scope>
    <source>
        <strain evidence="2">aks77</strain>
    </source>
</reference>
<name>A0A6F8PWQ6_9GAMM</name>
<protein>
    <submittedName>
        <fullName evidence="1">Uncharacterized protein</fullName>
    </submittedName>
</protein>
<dbReference type="KEGG" id="tse:THMIRHAS_18400"/>
<dbReference type="RefSeq" id="WP_173273086.1">
    <property type="nucleotide sequence ID" value="NZ_AP021889.1"/>
</dbReference>
<proteinExistence type="predicted"/>
<dbReference type="AlphaFoldDB" id="A0A6F8PWQ6"/>
<dbReference type="Proteomes" id="UP000501726">
    <property type="component" value="Chromosome"/>
</dbReference>
<evidence type="ECO:0000313" key="2">
    <source>
        <dbReference type="Proteomes" id="UP000501726"/>
    </source>
</evidence>
<dbReference type="EMBL" id="AP021889">
    <property type="protein sequence ID" value="BBP46467.1"/>
    <property type="molecule type" value="Genomic_DNA"/>
</dbReference>
<evidence type="ECO:0000313" key="1">
    <source>
        <dbReference type="EMBL" id="BBP46467.1"/>
    </source>
</evidence>
<gene>
    <name evidence="1" type="ORF">THMIRHAS_18400</name>
</gene>